<comment type="caution">
    <text evidence="9">The sequence shown here is derived from an EMBL/GenBank/DDBJ whole genome shotgun (WGS) entry which is preliminary data.</text>
</comment>
<dbReference type="PANTHER" id="PTHR30625:SF17">
    <property type="entry name" value="TOLQ-RELATED"/>
    <property type="match status" value="1"/>
</dbReference>
<sequence>MNYLLILAGIQTAAQNEALLEGQGTEATEISLNFIDLAFKGGWIMVPIIVLSGIAMYIFFERFYAIRKATKVDSNFMNRIRDYIHEGKMDSALALCESNDTPVSKMISKGIKRIGRPLNDVNAAIENIGNLEVSKLEKNLPTLATVAGAAPMIGFLGTVMGMIQAFYDMSTAGNNIDVSLLSHGIYTAMVTTVAGLIVGIIAYFAYNILVAKVEKVVFTMEATTTEFMDLLNEPIK</sequence>
<keyword evidence="2" id="KW-1003">Cell membrane</keyword>
<evidence type="ECO:0000313" key="10">
    <source>
        <dbReference type="EMBL" id="MVB06670.1"/>
    </source>
</evidence>
<dbReference type="RefSeq" id="WP_156195242.1">
    <property type="nucleotide sequence ID" value="NZ_QTZN02000011.1"/>
</dbReference>
<evidence type="ECO:0000256" key="1">
    <source>
        <dbReference type="ARBA" id="ARBA00004651"/>
    </source>
</evidence>
<dbReference type="GO" id="GO:0005886">
    <property type="term" value="C:plasma membrane"/>
    <property type="evidence" value="ECO:0007669"/>
    <property type="project" value="UniProtKB-SubCell"/>
</dbReference>
<dbReference type="EMBL" id="WOTW01000011">
    <property type="protein sequence ID" value="MUP37465.1"/>
    <property type="molecule type" value="Genomic_DNA"/>
</dbReference>
<dbReference type="Proteomes" id="UP000285951">
    <property type="component" value="Unassembled WGS sequence"/>
</dbReference>
<gene>
    <name evidence="10" type="ORF">DWB62_006520</name>
    <name evidence="9" type="ORF">GNY23_06520</name>
</gene>
<evidence type="ECO:0000313" key="11">
    <source>
        <dbReference type="Proteomes" id="UP000285951"/>
    </source>
</evidence>
<evidence type="ECO:0000256" key="4">
    <source>
        <dbReference type="ARBA" id="ARBA00022989"/>
    </source>
</evidence>
<accession>A0A7M4D486</accession>
<evidence type="ECO:0000259" key="8">
    <source>
        <dbReference type="Pfam" id="PF01618"/>
    </source>
</evidence>
<dbReference type="Pfam" id="PF01618">
    <property type="entry name" value="MotA_ExbB"/>
    <property type="match status" value="1"/>
</dbReference>
<evidence type="ECO:0000256" key="2">
    <source>
        <dbReference type="ARBA" id="ARBA00022475"/>
    </source>
</evidence>
<dbReference type="OrthoDB" id="4045at2"/>
<evidence type="ECO:0000256" key="3">
    <source>
        <dbReference type="ARBA" id="ARBA00022692"/>
    </source>
</evidence>
<keyword evidence="6" id="KW-0653">Protein transport</keyword>
<feature type="transmembrane region" description="Helical" evidence="7">
    <location>
        <begin position="38"/>
        <end position="60"/>
    </location>
</feature>
<dbReference type="Proteomes" id="UP000462449">
    <property type="component" value="Unassembled WGS sequence"/>
</dbReference>
<dbReference type="InterPro" id="IPR002898">
    <property type="entry name" value="MotA_ExbB_proton_chnl"/>
</dbReference>
<evidence type="ECO:0000313" key="9">
    <source>
        <dbReference type="EMBL" id="MUP37465.1"/>
    </source>
</evidence>
<evidence type="ECO:0000256" key="7">
    <source>
        <dbReference type="SAM" id="Phobius"/>
    </source>
</evidence>
<reference evidence="9 12" key="2">
    <citation type="submission" date="2019-12" db="EMBL/GenBank/DDBJ databases">
        <title>Draft genome sequence of Labilibaculum sp. strain 44 isolated from deep waters of Black Sea.</title>
        <authorList>
            <person name="Yadav S."/>
            <person name="Villanueva L."/>
        </authorList>
    </citation>
    <scope>NUCLEOTIDE SEQUENCE [LARGE SCALE GENOMIC DNA]</scope>
    <source>
        <strain evidence="9 12">44</strain>
    </source>
</reference>
<dbReference type="PANTHER" id="PTHR30625">
    <property type="entry name" value="PROTEIN TOLQ"/>
    <property type="match status" value="1"/>
</dbReference>
<feature type="transmembrane region" description="Helical" evidence="7">
    <location>
        <begin position="143"/>
        <end position="165"/>
    </location>
</feature>
<dbReference type="GO" id="GO:0017038">
    <property type="term" value="P:protein import"/>
    <property type="evidence" value="ECO:0007669"/>
    <property type="project" value="TreeGrafter"/>
</dbReference>
<keyword evidence="11" id="KW-1185">Reference proteome</keyword>
<reference evidence="10 11" key="1">
    <citation type="submission" date="2019-11" db="EMBL/GenBank/DDBJ databases">
        <title>Draft genome sequence of Labilibaculum sp. strain SYP isolated from Black Sea.</title>
        <authorList>
            <person name="Yadav S."/>
            <person name="Villanueva L."/>
        </authorList>
    </citation>
    <scope>NUCLEOTIDE SEQUENCE [LARGE SCALE GENOMIC DNA]</scope>
    <source>
        <strain evidence="10 11">44</strain>
    </source>
</reference>
<comment type="similarity">
    <text evidence="6">Belongs to the exbB/tolQ family.</text>
</comment>
<dbReference type="AlphaFoldDB" id="A0A7M4D486"/>
<keyword evidence="3 7" id="KW-0812">Transmembrane</keyword>
<evidence type="ECO:0000313" key="12">
    <source>
        <dbReference type="Proteomes" id="UP000462449"/>
    </source>
</evidence>
<evidence type="ECO:0000256" key="6">
    <source>
        <dbReference type="RuleBase" id="RU004057"/>
    </source>
</evidence>
<dbReference type="EMBL" id="QTZN02000011">
    <property type="protein sequence ID" value="MVB06670.1"/>
    <property type="molecule type" value="Genomic_DNA"/>
</dbReference>
<protein>
    <submittedName>
        <fullName evidence="9">MotA/TolQ/ExbB proton channel family protein</fullName>
    </submittedName>
</protein>
<name>A0A7M4D486_9BACT</name>
<evidence type="ECO:0000256" key="5">
    <source>
        <dbReference type="ARBA" id="ARBA00023136"/>
    </source>
</evidence>
<organism evidence="9 12">
    <name type="scientific">Labilibaculum euxinus</name>
    <dbReference type="NCBI Taxonomy" id="2686357"/>
    <lineage>
        <taxon>Bacteria</taxon>
        <taxon>Pseudomonadati</taxon>
        <taxon>Bacteroidota</taxon>
        <taxon>Bacteroidia</taxon>
        <taxon>Marinilabiliales</taxon>
        <taxon>Marinifilaceae</taxon>
        <taxon>Labilibaculum</taxon>
    </lineage>
</organism>
<keyword evidence="5 7" id="KW-0472">Membrane</keyword>
<dbReference type="InterPro" id="IPR050790">
    <property type="entry name" value="ExbB/TolQ_transport"/>
</dbReference>
<keyword evidence="6" id="KW-0813">Transport</keyword>
<feature type="domain" description="MotA/TolQ/ExbB proton channel" evidence="8">
    <location>
        <begin position="100"/>
        <end position="221"/>
    </location>
</feature>
<keyword evidence="4 7" id="KW-1133">Transmembrane helix</keyword>
<proteinExistence type="inferred from homology"/>
<comment type="subcellular location">
    <subcellularLocation>
        <location evidence="1">Cell membrane</location>
        <topology evidence="1">Multi-pass membrane protein</topology>
    </subcellularLocation>
    <subcellularLocation>
        <location evidence="6">Membrane</location>
        <topology evidence="6">Multi-pass membrane protein</topology>
    </subcellularLocation>
</comment>
<feature type="transmembrane region" description="Helical" evidence="7">
    <location>
        <begin position="185"/>
        <end position="206"/>
    </location>
</feature>